<keyword evidence="2 6" id="KW-0479">Metal-binding</keyword>
<keyword evidence="4 7" id="KW-0413">Isomerase</keyword>
<dbReference type="InterPro" id="IPR013341">
    <property type="entry name" value="Mandelate_racemase_N_dom"/>
</dbReference>
<feature type="active site" description="Proton acceptor; specific for (R)-substrate epimerization" evidence="5">
    <location>
        <position position="154"/>
    </location>
</feature>
<evidence type="ECO:0000256" key="7">
    <source>
        <dbReference type="RuleBase" id="RU366006"/>
    </source>
</evidence>
<protein>
    <recommendedName>
        <fullName evidence="7">Dipeptide epimerase</fullName>
        <ecNumber evidence="7">5.1.1.-</ecNumber>
    </recommendedName>
</protein>
<dbReference type="EC" id="5.1.1.-" evidence="7"/>
<keyword evidence="3 6" id="KW-0460">Magnesium</keyword>
<dbReference type="Proteomes" id="UP001163166">
    <property type="component" value="Chromosome"/>
</dbReference>
<evidence type="ECO:0000256" key="6">
    <source>
        <dbReference type="PIRSR" id="PIRSR634603-3"/>
    </source>
</evidence>
<feature type="domain" description="Mandelate racemase/muconate lactonizing enzyme C-terminal" evidence="8">
    <location>
        <begin position="135"/>
        <end position="226"/>
    </location>
</feature>
<feature type="binding site" evidence="6">
    <location>
        <position position="228"/>
    </location>
    <ligand>
        <name>Mg(2+)</name>
        <dbReference type="ChEBI" id="CHEBI:18420"/>
    </ligand>
</feature>
<dbReference type="InterPro" id="IPR036849">
    <property type="entry name" value="Enolase-like_C_sf"/>
</dbReference>
<dbReference type="PANTHER" id="PTHR48080:SF3">
    <property type="entry name" value="ENOLASE SUPERFAMILY MEMBER DDB_G0284701"/>
    <property type="match status" value="1"/>
</dbReference>
<comment type="similarity">
    <text evidence="1 7">Belongs to the mandelate racemase/muconate lactonizing enzyme family.</text>
</comment>
<dbReference type="Gene3D" id="3.20.20.120">
    <property type="entry name" value="Enolase-like C-terminal domain"/>
    <property type="match status" value="1"/>
</dbReference>
<dbReference type="InterPro" id="IPR034593">
    <property type="entry name" value="DgoD-like"/>
</dbReference>
<dbReference type="SMART" id="SM00922">
    <property type="entry name" value="MR_MLE"/>
    <property type="match status" value="1"/>
</dbReference>
<dbReference type="EMBL" id="CP076676">
    <property type="protein sequence ID" value="UYO38954.1"/>
    <property type="molecule type" value="Genomic_DNA"/>
</dbReference>
<accession>A0AAX3DW63</accession>
<evidence type="ECO:0000256" key="5">
    <source>
        <dbReference type="PIRSR" id="PIRSR634603-1"/>
    </source>
</evidence>
<evidence type="ECO:0000256" key="3">
    <source>
        <dbReference type="ARBA" id="ARBA00022842"/>
    </source>
</evidence>
<dbReference type="Pfam" id="PF02746">
    <property type="entry name" value="MR_MLE_N"/>
    <property type="match status" value="1"/>
</dbReference>
<comment type="cofactor">
    <cofactor evidence="6 7">
        <name>Mg(2+)</name>
        <dbReference type="ChEBI" id="CHEBI:18420"/>
    </cofactor>
    <text evidence="6 7">Binds 1 Mg(2+) ion per subunit.</text>
</comment>
<dbReference type="GO" id="GO:0016855">
    <property type="term" value="F:racemase and epimerase activity, acting on amino acids and derivatives"/>
    <property type="evidence" value="ECO:0007669"/>
    <property type="project" value="UniProtKB-UniRule"/>
</dbReference>
<proteinExistence type="inferred from homology"/>
<dbReference type="SFLD" id="SFLDG00180">
    <property type="entry name" value="muconate_cycloisomerase"/>
    <property type="match status" value="1"/>
</dbReference>
<dbReference type="NCBIfam" id="NF042940">
    <property type="entry name" value="racemase_DgcA"/>
    <property type="match status" value="1"/>
</dbReference>
<dbReference type="InterPro" id="IPR029065">
    <property type="entry name" value="Enolase_C-like"/>
</dbReference>
<dbReference type="AlphaFoldDB" id="A0AAX3DW63"/>
<dbReference type="CDD" id="cd03319">
    <property type="entry name" value="L-Ala-DL-Glu_epimerase"/>
    <property type="match status" value="1"/>
</dbReference>
<name>A0AAX3DW63_RHOPL</name>
<organism evidence="9 10">
    <name type="scientific">Rhodopseudomonas palustris</name>
    <dbReference type="NCBI Taxonomy" id="1076"/>
    <lineage>
        <taxon>Bacteria</taxon>
        <taxon>Pseudomonadati</taxon>
        <taxon>Pseudomonadota</taxon>
        <taxon>Alphaproteobacteria</taxon>
        <taxon>Hyphomicrobiales</taxon>
        <taxon>Nitrobacteraceae</taxon>
        <taxon>Rhodopseudomonas</taxon>
    </lineage>
</organism>
<evidence type="ECO:0000256" key="4">
    <source>
        <dbReference type="ARBA" id="ARBA00023235"/>
    </source>
</evidence>
<dbReference type="SUPFAM" id="SSF54826">
    <property type="entry name" value="Enolase N-terminal domain-like"/>
    <property type="match status" value="1"/>
</dbReference>
<dbReference type="InterPro" id="IPR029017">
    <property type="entry name" value="Enolase-like_N"/>
</dbReference>
<dbReference type="InterPro" id="IPR034603">
    <property type="entry name" value="Dipeptide_epimerase"/>
</dbReference>
<dbReference type="RefSeq" id="WP_264074399.1">
    <property type="nucleotide sequence ID" value="NZ_CP076676.1"/>
</dbReference>
<dbReference type="SFLD" id="SFLDF00010">
    <property type="entry name" value="dipeptide_epimerase"/>
    <property type="match status" value="1"/>
</dbReference>
<gene>
    <name evidence="9" type="ORF">KQX62_19860</name>
</gene>
<dbReference type="SFLD" id="SFLDS00001">
    <property type="entry name" value="Enolase"/>
    <property type="match status" value="1"/>
</dbReference>
<dbReference type="InterPro" id="IPR013342">
    <property type="entry name" value="Mandelate_racemase_C"/>
</dbReference>
<feature type="active site" description="Proton acceptor; specific for (S)-substrate epimerization" evidence="5">
    <location>
        <position position="250"/>
    </location>
</feature>
<dbReference type="PANTHER" id="PTHR48080">
    <property type="entry name" value="D-GALACTONATE DEHYDRATASE-RELATED"/>
    <property type="match status" value="1"/>
</dbReference>
<dbReference type="SUPFAM" id="SSF51604">
    <property type="entry name" value="Enolase C-terminal domain-like"/>
    <property type="match status" value="1"/>
</dbReference>
<evidence type="ECO:0000259" key="8">
    <source>
        <dbReference type="SMART" id="SM00922"/>
    </source>
</evidence>
<evidence type="ECO:0000256" key="1">
    <source>
        <dbReference type="ARBA" id="ARBA00008031"/>
    </source>
</evidence>
<feature type="binding site" evidence="6">
    <location>
        <position position="179"/>
    </location>
    <ligand>
        <name>Mg(2+)</name>
        <dbReference type="ChEBI" id="CHEBI:18420"/>
    </ligand>
</feature>
<dbReference type="Gene3D" id="3.30.390.10">
    <property type="entry name" value="Enolase-like, N-terminal domain"/>
    <property type="match status" value="1"/>
</dbReference>
<feature type="binding site" evidence="6">
    <location>
        <position position="205"/>
    </location>
    <ligand>
        <name>Mg(2+)</name>
        <dbReference type="ChEBI" id="CHEBI:18420"/>
    </ligand>
</feature>
<evidence type="ECO:0000313" key="10">
    <source>
        <dbReference type="Proteomes" id="UP001163166"/>
    </source>
</evidence>
<sequence>MNSLIAPELTGCIERWPIAGAFTISRGAKTEAIVVVAELRSGDHVGHGECVPYARYGETPEAALAALEAMRAPLAAGLDRSALQAAMQPGAARNALDCALVDLEAKISGKRAWELFGSAAPRPATTAYTISLGTPEAMAEATAKAAARPLLKIKLGGDGDDARIAAVRRAAPNAELIVDANEAWTPDNLARNLAACADAGVTLVEQPLPAGHDEALATITRPIAVCADESVHDRTSLAALRGRYDAVNIKLDKTGGLTEAMAMAQDAQALGLQIMVGCMVATSLAMAPAMLLTPFARFIDLDGPLLLARDRDDGLRYDGSTVYPPEPALWG</sequence>
<dbReference type="GO" id="GO:0046872">
    <property type="term" value="F:metal ion binding"/>
    <property type="evidence" value="ECO:0007669"/>
    <property type="project" value="UniProtKB-KW"/>
</dbReference>
<dbReference type="Pfam" id="PF13378">
    <property type="entry name" value="MR_MLE_C"/>
    <property type="match status" value="1"/>
</dbReference>
<evidence type="ECO:0000256" key="2">
    <source>
        <dbReference type="ARBA" id="ARBA00022723"/>
    </source>
</evidence>
<reference evidence="9" key="1">
    <citation type="journal article" date="2022" name="Biol. Control">
        <title>In silico genomic analysis of Rhodopseudomonas palustris strains revealed potential biocontrol agents and crop yield enhancers.</title>
        <authorList>
            <person name="Surachat K."/>
            <person name="Kantachote D."/>
            <person name="Deachamag P."/>
            <person name="Wonglapsuwan M."/>
        </authorList>
    </citation>
    <scope>NUCLEOTIDE SEQUENCE</scope>
    <source>
        <strain evidence="9">TLS06</strain>
    </source>
</reference>
<evidence type="ECO:0000313" key="9">
    <source>
        <dbReference type="EMBL" id="UYO38954.1"/>
    </source>
</evidence>